<feature type="compositionally biased region" description="Basic and acidic residues" evidence="4">
    <location>
        <begin position="551"/>
        <end position="570"/>
    </location>
</feature>
<feature type="compositionally biased region" description="Polar residues" evidence="4">
    <location>
        <begin position="722"/>
        <end position="733"/>
    </location>
</feature>
<reference evidence="5 6" key="1">
    <citation type="submission" date="2017-10" db="EMBL/GenBank/DDBJ databases">
        <title>Comparative genomics in systemic dimorphic fungi from Ajellomycetaceae.</title>
        <authorList>
            <person name="Munoz J.F."/>
            <person name="Mcewen J.G."/>
            <person name="Clay O.K."/>
            <person name="Cuomo C.A."/>
        </authorList>
    </citation>
    <scope>NUCLEOTIDE SEQUENCE [LARGE SCALE GENOMIC DNA]</scope>
    <source>
        <strain evidence="5 6">UAMH7299</strain>
    </source>
</reference>
<name>A0A2B7Y6Y9_POLH7</name>
<protein>
    <submittedName>
        <fullName evidence="5">Uncharacterized protein</fullName>
    </submittedName>
</protein>
<feature type="compositionally biased region" description="Basic and acidic residues" evidence="4">
    <location>
        <begin position="629"/>
        <end position="648"/>
    </location>
</feature>
<feature type="compositionally biased region" description="Basic and acidic residues" evidence="4">
    <location>
        <begin position="503"/>
        <end position="524"/>
    </location>
</feature>
<feature type="compositionally biased region" description="Low complexity" evidence="4">
    <location>
        <begin position="772"/>
        <end position="784"/>
    </location>
</feature>
<dbReference type="STRING" id="1447883.A0A2B7Y6Y9"/>
<feature type="region of interest" description="Disordered" evidence="4">
    <location>
        <begin position="318"/>
        <end position="344"/>
    </location>
</feature>
<comment type="caution">
    <text evidence="5">The sequence shown here is derived from an EMBL/GenBank/DDBJ whole genome shotgun (WGS) entry which is preliminary data.</text>
</comment>
<feature type="compositionally biased region" description="Low complexity" evidence="4">
    <location>
        <begin position="710"/>
        <end position="721"/>
    </location>
</feature>
<dbReference type="GO" id="GO:0006364">
    <property type="term" value="P:rRNA processing"/>
    <property type="evidence" value="ECO:0007669"/>
    <property type="project" value="InterPro"/>
</dbReference>
<evidence type="ECO:0000256" key="3">
    <source>
        <dbReference type="ARBA" id="ARBA00023242"/>
    </source>
</evidence>
<feature type="compositionally biased region" description="Acidic residues" evidence="4">
    <location>
        <begin position="110"/>
        <end position="125"/>
    </location>
</feature>
<dbReference type="AlphaFoldDB" id="A0A2B7Y6Y9"/>
<evidence type="ECO:0000256" key="4">
    <source>
        <dbReference type="SAM" id="MobiDB-lite"/>
    </source>
</evidence>
<keyword evidence="6" id="KW-1185">Reference proteome</keyword>
<dbReference type="OrthoDB" id="277439at2759"/>
<evidence type="ECO:0000256" key="1">
    <source>
        <dbReference type="ARBA" id="ARBA00004604"/>
    </source>
</evidence>
<feature type="compositionally biased region" description="Basic residues" evidence="4">
    <location>
        <begin position="199"/>
        <end position="208"/>
    </location>
</feature>
<dbReference type="GO" id="GO:0032040">
    <property type="term" value="C:small-subunit processome"/>
    <property type="evidence" value="ECO:0007669"/>
    <property type="project" value="InterPro"/>
</dbReference>
<feature type="compositionally biased region" description="Basic residues" evidence="4">
    <location>
        <begin position="16"/>
        <end position="28"/>
    </location>
</feature>
<comment type="subcellular location">
    <subcellularLocation>
        <location evidence="1">Nucleus</location>
        <location evidence="1">Nucleolus</location>
    </subcellularLocation>
</comment>
<organism evidence="5 6">
    <name type="scientific">Polytolypa hystricis (strain UAMH7299)</name>
    <dbReference type="NCBI Taxonomy" id="1447883"/>
    <lineage>
        <taxon>Eukaryota</taxon>
        <taxon>Fungi</taxon>
        <taxon>Dikarya</taxon>
        <taxon>Ascomycota</taxon>
        <taxon>Pezizomycotina</taxon>
        <taxon>Eurotiomycetes</taxon>
        <taxon>Eurotiomycetidae</taxon>
        <taxon>Onygenales</taxon>
        <taxon>Onygenales incertae sedis</taxon>
        <taxon>Polytolypa</taxon>
    </lineage>
</organism>
<feature type="region of interest" description="Disordered" evidence="4">
    <location>
        <begin position="478"/>
        <end position="537"/>
    </location>
</feature>
<evidence type="ECO:0000313" key="6">
    <source>
        <dbReference type="Proteomes" id="UP000224634"/>
    </source>
</evidence>
<evidence type="ECO:0000256" key="2">
    <source>
        <dbReference type="ARBA" id="ARBA00022553"/>
    </source>
</evidence>
<keyword evidence="3" id="KW-0539">Nucleus</keyword>
<dbReference type="Pfam" id="PF04615">
    <property type="entry name" value="Utp14"/>
    <property type="match status" value="1"/>
</dbReference>
<dbReference type="Proteomes" id="UP000224634">
    <property type="component" value="Unassembled WGS sequence"/>
</dbReference>
<gene>
    <name evidence="5" type="ORF">AJ80_03793</name>
</gene>
<accession>A0A2B7Y6Y9</accession>
<feature type="region of interest" description="Disordered" evidence="4">
    <location>
        <begin position="1"/>
        <end position="287"/>
    </location>
</feature>
<dbReference type="InterPro" id="IPR006709">
    <property type="entry name" value="SSU_processome_Utp14"/>
</dbReference>
<evidence type="ECO:0000313" key="5">
    <source>
        <dbReference type="EMBL" id="PGH19874.1"/>
    </source>
</evidence>
<dbReference type="EMBL" id="PDNA01000044">
    <property type="protein sequence ID" value="PGH19874.1"/>
    <property type="molecule type" value="Genomic_DNA"/>
</dbReference>
<keyword evidence="2" id="KW-0597">Phosphoprotein</keyword>
<feature type="compositionally biased region" description="Basic and acidic residues" evidence="4">
    <location>
        <begin position="478"/>
        <end position="490"/>
    </location>
</feature>
<dbReference type="PANTHER" id="PTHR14150:SF12">
    <property type="entry name" value="U3 SMALL NUCLEOLAR RNA-ASSOCIATED PROTEIN 14 HOMOLOG A"/>
    <property type="match status" value="1"/>
</dbReference>
<proteinExistence type="predicted"/>
<feature type="compositionally biased region" description="Acidic residues" evidence="4">
    <location>
        <begin position="87"/>
        <end position="101"/>
    </location>
</feature>
<sequence length="971" mass="109519">MPRQSTVLASKDDRRPKPKSHGNRKKAGRALNAFAIAEKQHSSKSGIARHRLGATEDDDDGSKRKRGSAHARKEPDHPSKRRRTDEEGSDLSEDGGSDSEGNEWRMGQVDSDDDSDIDSDEAMDSQDERDFEGFTFGNSSTNKKSKVQKRSQKEDMDLSEGDEDMENEDDLGEHAVDLAAAWDMNAEISEEERNPKSAKDKKKAKMSKSKQEDEEDEEGSSEGSDFDDEEESSDESAFSVSEDENDTRGLSKLQKFVKAMEAEQALSSSKTASRRLVSLQGSQPTEFGVAPSRKLTVADLMPTISDSKMRGSLKHIDDIESSKKSKSGTVGGKLEVPLAKRQQDRLDRTAAYEKSKETLNRWIDTVKANRRAEHLSFPLPEPGALEDRKIGDIKHRTDLESTIQNILMESGLADSNEKSAEDRIQEFEELQAKKIPLEEIQARRAELRQARELLFREEVRSKRIKKIKSKAYRRVHRKERERAEMKEREAMAAAGIDMDDEERERLDRARAESRMGAKHRESKWAKSLKQTGRQAWDDEARDGMAELARRGEELQRRIEGRRVVGEHEEYLDASSSESDEEDDGFGSSVKTDKINNKLNKLSASRDSEGDEIEGSHARLFNMKFMRNAEASRKAENDAEVRRLQRELAGEESQSEDEEEETGRQRFGRKDTKTSKPATKVARQDFEEPESDEDQGPRLAESDGEVDIQVKPKPSAKTTSSSNAFGSRASQPTVDTPVEETDVNPWLMQSTKKSRKQKGHAIDATESTLIDNVGVAGQAQKPAAQPKRKSSAKNQSVQKRTTNHADESSEDEESRMPVLLKNEDLVKKAFAGDEVVADFTQEKLDVMEDEGDKVVETTLPGWGSWAGSGLTKREKKQAKTKRTFETVDGIKPEKRKDAKLDRVIINEKRVRKNVKYLASQLPHPYESKEQYERSLRLPIGPEWTTKDTFQQATKPRVMVKQGVIKPMQKSLM</sequence>
<feature type="compositionally biased region" description="Acidic residues" evidence="4">
    <location>
        <begin position="212"/>
        <end position="234"/>
    </location>
</feature>
<feature type="compositionally biased region" description="Basic and acidic residues" evidence="4">
    <location>
        <begin position="71"/>
        <end position="86"/>
    </location>
</feature>
<dbReference type="PANTHER" id="PTHR14150">
    <property type="entry name" value="U3 SMALL NUCLEOLAR RNA-ASSOCIATED PROTEIN 14"/>
    <property type="match status" value="1"/>
</dbReference>
<feature type="compositionally biased region" description="Acidic residues" evidence="4">
    <location>
        <begin position="157"/>
        <end position="171"/>
    </location>
</feature>
<feature type="region of interest" description="Disordered" evidence="4">
    <location>
        <begin position="551"/>
        <end position="816"/>
    </location>
</feature>
<feature type="compositionally biased region" description="Basic and acidic residues" evidence="4">
    <location>
        <begin position="661"/>
        <end position="673"/>
    </location>
</feature>